<organism evidence="2 3">
    <name type="scientific">Chlorella ohadii</name>
    <dbReference type="NCBI Taxonomy" id="2649997"/>
    <lineage>
        <taxon>Eukaryota</taxon>
        <taxon>Viridiplantae</taxon>
        <taxon>Chlorophyta</taxon>
        <taxon>core chlorophytes</taxon>
        <taxon>Trebouxiophyceae</taxon>
        <taxon>Chlorellales</taxon>
        <taxon>Chlorellaceae</taxon>
        <taxon>Chlorella clade</taxon>
        <taxon>Chlorella</taxon>
    </lineage>
</organism>
<dbReference type="Pfam" id="PF12014">
    <property type="entry name" value="Cyclin_D1_bind"/>
    <property type="match status" value="1"/>
</dbReference>
<keyword evidence="3" id="KW-1185">Reference proteome</keyword>
<dbReference type="EMBL" id="JADXDR010000010">
    <property type="protein sequence ID" value="KAI7846062.1"/>
    <property type="molecule type" value="Genomic_DNA"/>
</dbReference>
<proteinExistence type="predicted"/>
<reference evidence="2" key="1">
    <citation type="submission" date="2020-11" db="EMBL/GenBank/DDBJ databases">
        <title>Chlorella ohadii genome sequencing and assembly.</title>
        <authorList>
            <person name="Murik O."/>
            <person name="Treves H."/>
            <person name="Kedem I."/>
            <person name="Shotland Y."/>
            <person name="Kaplan A."/>
        </authorList>
    </citation>
    <scope>NUCLEOTIDE SEQUENCE</scope>
    <source>
        <strain evidence="2">1</strain>
    </source>
</reference>
<gene>
    <name evidence="2" type="ORF">COHA_000428</name>
</gene>
<evidence type="ECO:0000313" key="2">
    <source>
        <dbReference type="EMBL" id="KAI7846062.1"/>
    </source>
</evidence>
<name>A0AAD5DX44_9CHLO</name>
<evidence type="ECO:0000313" key="3">
    <source>
        <dbReference type="Proteomes" id="UP001205105"/>
    </source>
</evidence>
<dbReference type="Proteomes" id="UP001205105">
    <property type="component" value="Unassembled WGS sequence"/>
</dbReference>
<feature type="region of interest" description="Disordered" evidence="1">
    <location>
        <begin position="190"/>
        <end position="234"/>
    </location>
</feature>
<feature type="compositionally biased region" description="Low complexity" evidence="1">
    <location>
        <begin position="211"/>
        <end position="220"/>
    </location>
</feature>
<evidence type="ECO:0000256" key="1">
    <source>
        <dbReference type="SAM" id="MobiDB-lite"/>
    </source>
</evidence>
<accession>A0AAD5DX44</accession>
<dbReference type="AlphaFoldDB" id="A0AAD5DX44"/>
<protein>
    <submittedName>
        <fullName evidence="2">Uncharacterized protein</fullName>
    </submittedName>
</protein>
<comment type="caution">
    <text evidence="2">The sequence shown here is derived from an EMBL/GenBank/DDBJ whole genome shotgun (WGS) entry which is preliminary data.</text>
</comment>
<sequence length="449" mass="47119">MQPPATSWRLLGLAEDCDISLPISTSVFLCLGTPIALQDALWRQQCEAWLATARSPSNGLAALSSPGLRDALRLPSYRSLFQVLHALGSWPAGLWYATNESAGPRGRLLVVQLHLPSGSLRLQAPQHRVLTGPVPAEDAWELRPGWAVAFDASAEATKVSVGPSGGSPGGLHCSLQLSLDGRSLIVHRGQQLRPPPPAAGHRTILPSAPVAGSSSASGSSSAGGGGRQDLSGPSASASEALASLASYLGLHTGARIQLESITYRRVQLPTPAELVAGVRTGSYGPHGLEVLQLAASSSEADAPPGCPIRGPRLQGLKLLGDPNVPALKYSFVADATSCRLGPYSRDTDDPFAPGPGLARPCLAFYQHGTVLVDVEARPVVARFRAVGQINMVPGQWQPEWVPATVLVYGPPLDGVLTVIFEDEGEPFRHAIDFEELPFAAGGFVSHDSE</sequence>